<evidence type="ECO:0000313" key="2">
    <source>
        <dbReference type="EMBL" id="GLJ76895.1"/>
    </source>
</evidence>
<accession>A0A9W6HAF4</accession>
<reference evidence="2" key="1">
    <citation type="journal article" date="2014" name="Int. J. Syst. Evol. Microbiol.">
        <title>Complete genome sequence of Corynebacterium casei LMG S-19264T (=DSM 44701T), isolated from a smear-ripened cheese.</title>
        <authorList>
            <consortium name="US DOE Joint Genome Institute (JGI-PGF)"/>
            <person name="Walter F."/>
            <person name="Albersmeier A."/>
            <person name="Kalinowski J."/>
            <person name="Ruckert C."/>
        </authorList>
    </citation>
    <scope>NUCLEOTIDE SEQUENCE</scope>
    <source>
        <strain evidence="2">VKM Ac-1401</strain>
    </source>
</reference>
<protein>
    <submittedName>
        <fullName evidence="2">Uncharacterized protein</fullName>
    </submittedName>
</protein>
<feature type="transmembrane region" description="Helical" evidence="1">
    <location>
        <begin position="46"/>
        <end position="72"/>
    </location>
</feature>
<dbReference type="EMBL" id="BSEN01000012">
    <property type="protein sequence ID" value="GLJ76895.1"/>
    <property type="molecule type" value="Genomic_DNA"/>
</dbReference>
<reference evidence="2" key="2">
    <citation type="submission" date="2023-01" db="EMBL/GenBank/DDBJ databases">
        <authorList>
            <person name="Sun Q."/>
            <person name="Evtushenko L."/>
        </authorList>
    </citation>
    <scope>NUCLEOTIDE SEQUENCE</scope>
    <source>
        <strain evidence="2">VKM Ac-1401</strain>
    </source>
</reference>
<comment type="caution">
    <text evidence="2">The sequence shown here is derived from an EMBL/GenBank/DDBJ whole genome shotgun (WGS) entry which is preliminary data.</text>
</comment>
<evidence type="ECO:0000313" key="3">
    <source>
        <dbReference type="Proteomes" id="UP001142372"/>
    </source>
</evidence>
<dbReference type="AlphaFoldDB" id="A0A9W6HAF4"/>
<proteinExistence type="predicted"/>
<keyword evidence="3" id="KW-1185">Reference proteome</keyword>
<dbReference type="Proteomes" id="UP001142372">
    <property type="component" value="Unassembled WGS sequence"/>
</dbReference>
<keyword evidence="1" id="KW-0812">Transmembrane</keyword>
<gene>
    <name evidence="2" type="ORF">GCM10017584_24690</name>
</gene>
<sequence>MIGWGIGIALGGVLFQILVPTLLYPINDIGAATTDIDQSLMWILRVVVQVVGSLLPYLGASVIGAGLVMLYIDANVVRKNAHAFQLRAPDSTD</sequence>
<evidence type="ECO:0000256" key="1">
    <source>
        <dbReference type="SAM" id="Phobius"/>
    </source>
</evidence>
<feature type="transmembrane region" description="Helical" evidence="1">
    <location>
        <begin position="7"/>
        <end position="26"/>
    </location>
</feature>
<organism evidence="2 3">
    <name type="scientific">Leifsonia poae</name>
    <dbReference type="NCBI Taxonomy" id="110933"/>
    <lineage>
        <taxon>Bacteria</taxon>
        <taxon>Bacillati</taxon>
        <taxon>Actinomycetota</taxon>
        <taxon>Actinomycetes</taxon>
        <taxon>Micrococcales</taxon>
        <taxon>Microbacteriaceae</taxon>
        <taxon>Leifsonia</taxon>
    </lineage>
</organism>
<name>A0A9W6HAF4_9MICO</name>
<keyword evidence="1" id="KW-1133">Transmembrane helix</keyword>
<keyword evidence="1" id="KW-0472">Membrane</keyword>